<evidence type="ECO:0000313" key="2">
    <source>
        <dbReference type="EMBL" id="UPV73934.1"/>
    </source>
</evidence>
<reference evidence="2 3" key="1">
    <citation type="submission" date="2022-04" db="EMBL/GenBank/DDBJ databases">
        <title>Diverse halophilic archaea isolated from saline environments.</title>
        <authorList>
            <person name="Cui H.-L."/>
        </authorList>
    </citation>
    <scope>NUCLEOTIDE SEQUENCE [LARGE SCALE GENOMIC DNA]</scope>
    <source>
        <strain evidence="2 3">XZYJT49</strain>
    </source>
</reference>
<dbReference type="GeneID" id="72186636"/>
<accession>A0A8U0HTD3</accession>
<evidence type="ECO:0008006" key="4">
    <source>
        <dbReference type="Google" id="ProtNLM"/>
    </source>
</evidence>
<organism evidence="2 3">
    <name type="scientific">Halorussus limi</name>
    <dbReference type="NCBI Taxonomy" id="2938695"/>
    <lineage>
        <taxon>Archaea</taxon>
        <taxon>Methanobacteriati</taxon>
        <taxon>Methanobacteriota</taxon>
        <taxon>Stenosarchaea group</taxon>
        <taxon>Halobacteria</taxon>
        <taxon>Halobacteriales</taxon>
        <taxon>Haladaptataceae</taxon>
        <taxon>Halorussus</taxon>
    </lineage>
</organism>
<dbReference type="Proteomes" id="UP000830729">
    <property type="component" value="Chromosome"/>
</dbReference>
<name>A0A8U0HTD3_9EURY</name>
<evidence type="ECO:0000313" key="3">
    <source>
        <dbReference type="Proteomes" id="UP000830729"/>
    </source>
</evidence>
<dbReference type="KEGG" id="halx:M0R89_15515"/>
<feature type="region of interest" description="Disordered" evidence="1">
    <location>
        <begin position="1"/>
        <end position="103"/>
    </location>
</feature>
<feature type="compositionally biased region" description="Basic and acidic residues" evidence="1">
    <location>
        <begin position="25"/>
        <end position="41"/>
    </location>
</feature>
<dbReference type="EMBL" id="CP096659">
    <property type="protein sequence ID" value="UPV73934.1"/>
    <property type="molecule type" value="Genomic_DNA"/>
</dbReference>
<dbReference type="AlphaFoldDB" id="A0A8U0HTD3"/>
<sequence>MARDNKDRYGYRHRSDDAYQMGESKPGDVGDSKGTFHDRAMADSNVIVDGKVQSQESYQRSVKETGSSKQSAKSSKPKKENRSSGKNKYQGPKVSQDEIAGKTVEVEIESDGGTLDTMAQYKNHQIHVEGGVPGETRRVKLEKGKGYLIGRPIRLKE</sequence>
<evidence type="ECO:0000256" key="1">
    <source>
        <dbReference type="SAM" id="MobiDB-lite"/>
    </source>
</evidence>
<dbReference type="RefSeq" id="WP_248649984.1">
    <property type="nucleotide sequence ID" value="NZ_CP096659.1"/>
</dbReference>
<gene>
    <name evidence="2" type="ORF">M0R89_15515</name>
</gene>
<protein>
    <recommendedName>
        <fullName evidence="4">TRAM domain-containing protein</fullName>
    </recommendedName>
</protein>
<proteinExistence type="predicted"/>
<feature type="compositionally biased region" description="Basic and acidic residues" evidence="1">
    <location>
        <begin position="1"/>
        <end position="17"/>
    </location>
</feature>
<keyword evidence="3" id="KW-1185">Reference proteome</keyword>